<dbReference type="EMBL" id="JACCAE010000001">
    <property type="protein sequence ID" value="NYF97157.1"/>
    <property type="molecule type" value="Genomic_DNA"/>
</dbReference>
<gene>
    <name evidence="1" type="ORF">BJY20_000549</name>
</gene>
<protein>
    <submittedName>
        <fullName evidence="1">Uncharacterized protein</fullName>
    </submittedName>
</protein>
<dbReference type="AlphaFoldDB" id="A0A852VJ73"/>
<proteinExistence type="predicted"/>
<reference evidence="1 2" key="1">
    <citation type="submission" date="2020-07" db="EMBL/GenBank/DDBJ databases">
        <title>Sequencing the genomes of 1000 actinobacteria strains.</title>
        <authorList>
            <person name="Klenk H.-P."/>
        </authorList>
    </citation>
    <scope>NUCLEOTIDE SEQUENCE [LARGE SCALE GENOMIC DNA]</scope>
    <source>
        <strain evidence="1 2">DSM 26154</strain>
    </source>
</reference>
<organism evidence="1 2">
    <name type="scientific">Janibacter cremeus</name>
    <dbReference type="NCBI Taxonomy" id="1285192"/>
    <lineage>
        <taxon>Bacteria</taxon>
        <taxon>Bacillati</taxon>
        <taxon>Actinomycetota</taxon>
        <taxon>Actinomycetes</taxon>
        <taxon>Micrococcales</taxon>
        <taxon>Intrasporangiaceae</taxon>
        <taxon>Janibacter</taxon>
    </lineage>
</organism>
<evidence type="ECO:0000313" key="1">
    <source>
        <dbReference type="EMBL" id="NYF97157.1"/>
    </source>
</evidence>
<accession>A0A852VJ73</accession>
<sequence>MTRSGRRGDVEGSPGWVWRSCGARFAAGALFVMLVDEMIPEAQHKAGSLAGLATVVGFALAAGCRN</sequence>
<evidence type="ECO:0000313" key="2">
    <source>
        <dbReference type="Proteomes" id="UP000554054"/>
    </source>
</evidence>
<name>A0A852VJ73_9MICO</name>
<comment type="caution">
    <text evidence="1">The sequence shown here is derived from an EMBL/GenBank/DDBJ whole genome shotgun (WGS) entry which is preliminary data.</text>
</comment>
<keyword evidence="2" id="KW-1185">Reference proteome</keyword>
<dbReference type="Proteomes" id="UP000554054">
    <property type="component" value="Unassembled WGS sequence"/>
</dbReference>
<dbReference type="RefSeq" id="WP_185992660.1">
    <property type="nucleotide sequence ID" value="NZ_JACCAE010000001.1"/>
</dbReference>